<proteinExistence type="predicted"/>
<feature type="compositionally biased region" description="Polar residues" evidence="1">
    <location>
        <begin position="2761"/>
        <end position="2774"/>
    </location>
</feature>
<evidence type="ECO:0000313" key="4">
    <source>
        <dbReference type="Proteomes" id="UP000736672"/>
    </source>
</evidence>
<comment type="caution">
    <text evidence="3">The sequence shown here is derived from an EMBL/GenBank/DDBJ whole genome shotgun (WGS) entry which is preliminary data.</text>
</comment>
<keyword evidence="4" id="KW-1185">Reference proteome</keyword>
<feature type="region of interest" description="Disordered" evidence="1">
    <location>
        <begin position="2736"/>
        <end position="2775"/>
    </location>
</feature>
<dbReference type="Gene3D" id="3.60.15.10">
    <property type="entry name" value="Ribonuclease Z/Hydroxyacylglutathione hydrolase-like"/>
    <property type="match status" value="1"/>
</dbReference>
<reference evidence="3" key="1">
    <citation type="journal article" date="2021" name="Nat. Commun.">
        <title>Genetic determinants of endophytism in the Arabidopsis root mycobiome.</title>
        <authorList>
            <person name="Mesny F."/>
            <person name="Miyauchi S."/>
            <person name="Thiergart T."/>
            <person name="Pickel B."/>
            <person name="Atanasova L."/>
            <person name="Karlsson M."/>
            <person name="Huettel B."/>
            <person name="Barry K.W."/>
            <person name="Haridas S."/>
            <person name="Chen C."/>
            <person name="Bauer D."/>
            <person name="Andreopoulos W."/>
            <person name="Pangilinan J."/>
            <person name="LaButti K."/>
            <person name="Riley R."/>
            <person name="Lipzen A."/>
            <person name="Clum A."/>
            <person name="Drula E."/>
            <person name="Henrissat B."/>
            <person name="Kohler A."/>
            <person name="Grigoriev I.V."/>
            <person name="Martin F.M."/>
            <person name="Hacquard S."/>
        </authorList>
    </citation>
    <scope>NUCLEOTIDE SEQUENCE</scope>
    <source>
        <strain evidence="3">FSSC 5 MPI-SDFR-AT-0091</strain>
    </source>
</reference>
<dbReference type="SUPFAM" id="SSF56281">
    <property type="entry name" value="Metallo-hydrolase/oxidoreductase"/>
    <property type="match status" value="1"/>
</dbReference>
<gene>
    <name evidence="3" type="ORF">B0J15DRAFT_440860</name>
</gene>
<evidence type="ECO:0000256" key="1">
    <source>
        <dbReference type="SAM" id="MobiDB-lite"/>
    </source>
</evidence>
<dbReference type="PANTHER" id="PTHR30619">
    <property type="entry name" value="DNA INTERNALIZATION/COMPETENCE PROTEIN COMEC/REC2"/>
    <property type="match status" value="1"/>
</dbReference>
<sequence>MASQDAAPPAQKNFTVVVPMAVQALVVAQDFASTAAQFAPLIEPDYSTLLQHAEAGAPTHDLMDDLDLSYWRMQARYSTRFIDPSTGELRSDRCGVYLSWCLPRLYRAAITATDSAMGATAGLRGDGKQQWDSRKARAGFKGGDVSGTQAANDHSVQFRPAPDRWIVVRQVRGKPSLTKYVLVESNCIRRIDHLDISEDFEAGTCPAMDTSKPIEDQPLLRMGRARPLAQMKNMTEGREYRVPFNSFELGHEYFADYAPHNMGVFSYFDNLQGIDAELVDYSVIGFHSSAKDSDPLTFVDSHRLIPDGPHASESGEIELELMSNKELLDALHLKLSQDSPSAANFERASASIAGRTLTQGILRNVRWSRADSRGMRWPAALLQGDVYAKQPIAVGVHMLDALEAYLHFAMGGNQAAQATAQSALSQLVMRIMAEKDDPDSLRKAAEDAASQSFLARPQGTAWTLPKDEAETISKDAAKDLVPKLKILNQGQVILDTCAREVEQLIHSLYACWWNAASLRKVPLEEHRPARDKILTEARKVVARLDDLVKYIAKTQGSVNSAKQDLEYLIPGNKALETVPTDPFGQHQDPTVLMAGAKSGWPDKFNETLPVRLASQISPDASTVVTPDEAWLESEFKDISRPVVALLRELEAPSPKGVPNPYEAVEEMNNTQGWFPLFLEWELEYYHVPFDRWTLENDKDTGRWRYVIPTGSQLLLPMDEAVGKDMRIISGRSAFLPETGKSLRTRIEQLLAQSSENTDQDKKQFQETLQEATGLEYFAADLSGLAEHLTTRRRGHHPRPKANDGSGIEEALGIEARDLQPLEINGPSNLAPYGISTPLDPSYTDEFSPFKPVTHGQARFIKFAIVDKFGQVVSGIRLGPTGDGALYPSISPSLACGTIPALQGKESEYWPNTVVQAEEKHGLCQFFQIPPRINQPARLNAHFLEPLSDAQFSSSGTPVRNIASEWDNPIWAWVLPNFHNHSVQVYGPLGDFIIEMLLIDEKKTVIASDGPSGVTGHPTPSGRLRVLVDALRDYELCSSLFDMLTGASDSVLTTGTSFDSALPAALGRPFCIADVGVSIELSSPPLEDASLLSSATSELELGDYEFPVALGNHTAAFDGLVGTFPASGDIDKIASAYNRDSGELTGSSPGIMKKRRAESEHPQPLRLKPYFLPGTLGGDLDEEHHKRLTVVSAIIDPKTPMHIYSGSLFPVASLPLPRWPVDDALRKLRAFFAVGPILVPAKPAQEDARIMVVNPNGSNLGPTIQMPLGGGEGVNAWQWLQPLKEKNEDTWNMETKWSNVAIMPLDGKLKIDSADQSQLVEGYIVVNGSAFFPIYLSGRVHNPGWPAIHVQPCQAPRPLTNYSARTLLSDVYSLLPPWPFNMEYEDYDVLSYFINVGAGDSAVHILRQRDPPGVEAAVLIDGGRSTSVGSVEGAIASIRAEFNSKFPFTSIVVTHWDADHYAGLMKLLYNQWKTPKLPPYINSNITTFYCPWKDVKALGSINDNMKVGLDEKKACYWLFFRLSSTSEWRPVCRAVVSTYAMGHDLFTSLKPSENTLTKPSIIDQWMATEPMRVSLYTGGDVEQDPMEDELVKWLVDGPRKLKLDVVKASHHGSHYSTSEKLLMQKLQYLVISAGNQFGHPSFAVVYCFLALAYLAQLRNAQQGKDSHPVMVCTRHPYWLTRHPRSVIATDCNPATVMGWGLSALAIHRDFRKINQPTDNNFLPTFLKENYKDAFPSATAYAYLSFFSDKTMTEQDFNKAVDEDKDHPLLEELNQMVNPLPEKGEVYLERTIEKIQRSTQTKVQGFLEPGSDDFREVQWIMLMASGNRPEIVRPVRRAIGDSVTKQVADAAETFTDEGNRGSMEIESDASPKTNATHWHFSPVVADTNKLPSGFDNPHKQRKPNAAVVSMKPTAAPPGFSSVEEWIASILLRGLLDEKLSLEAAFDEVLAPTKSACARWLGECFNSSASLRLAGTRDQEKVLLKRADILLTPSGDSSALSFTTNGAARISQFGPEAETHQTLRGFDANIEGVLLALDTSHPLTLAQLAKLVNFPLSGNILVSKHLGNLELSGYEGSRSGIWFIPQFYSRTILRMALKPKDRGGIDDLEKLLGDSLGSVRFSDPVVVGTCVVERLTTKKRESLAKLGLQAGIKWGESNGSPPAFQGKASLEFSATGVELVFKLAHSENLLESLLSWAKKLMGGKSDQSLQEGEPSQPTLSDHLTTALGATGFSIHRISVGLDEKMKPRSLEISVEIDAHFPRNSATPFLITIRWNNGAFQVSGETWPVPLFGDPSSPLRLHPFYEENSLTIPTAPDPVYEIPIESLLHLPEGAHIPPGLPDKVTEFRAMMSLGHGKTRASFSAILKCDMSKTKASGTLDETAAPLLSLDTVYLGLEVGFPPKNGKPELDIRLDAHLTLSLPPRFDSSGVPEPSQSPIDFSISRQKNSKGYEWVSSANIKQLRVARLFQLFAPDGSNRALLDVMGGIYLATASIQHRYDGGTSLDIAGKLRLGRPESGHAVELGFNYEHHADTKSWLFKAELRPEPSEAKLRVASLLSDLVDEDELPGFLRNLQVPLDKLNVDLDCSKKMDGDNNSHVIFSLIITVGEFVLTLAQLRSVEAAKLSAARVSDGRVSGTADDGPAQLIRFTLPSVRQVPHMPIVGAIEQPFDHLGIVWTNRDLTDAEVKLFNEKVFEVFDSLPLLSKNKSGAAEPILRGLHFQIGMNQGETHRLVLDHVLAKKRKKKGPKRSDNGGLQDREDLSLAESDQPSGKTITPMSKTLGPLSVSSIGLSISGQSFSNIIVSLDAALSLGPVNIKLLGLTLAINLEKVVGPDDLGDLAFVVGLGGMAVDFEKSPTRLAGMFVPFGSTKDREAGFMGAIAVSVAKWSAIAAGMYFETNPKHKTKPDPMKSLFVFGTLRGTLFTVGSFDINSLTGGFGYNSTLKLPSVSQVADFPFVAMNSKDTAPPSTLMTQLSTLREGDGGKTGWITMPSTDMWMVAGVGFKAFQTVDAQALVALTLADEPKFAVMAQATAIFPKGKSRDRAFLVLDIVISAEIDPHHGNLLVAGELTPRSFILNPSCRLTGGFACQVFLAGSPYEGDFVFTVGGYHNQYSVPSHYPVAPSRVGIKWEYDSDIYISGAAYFAITPQVAMGGGRMDLVVNKGWVRATFSAWADFFMHYHPFFFIAEVGICLWAEVNIPALLCNIHLGPKEFSARLGLQGPPMAGYVHLHFWKYDTIVAFGPMSLRPPPLSWEPFLRMVKNLPAEPRESDAKNAPNHIITITKGALPVHESARPGFQDEGSPRVEIRATHLEFQVQARVPMLSATVGQNAPFKTSSSSSLFARPMQHKEAIASSHMTVTLQHVGADAASQPKLQLQNTVMKKVAPALWGRYKDGESPSAVASEEMPEHTMVLDVCVEPHDPSNEGLPVIDVVEFSTTKLAPGKIPVVKKAEKMSVKLQTVKTETRGHAHMLNLEAVAEEDDKRAQWIKDLIRV</sequence>
<dbReference type="InterPro" id="IPR046538">
    <property type="entry name" value="DUF6603"/>
</dbReference>
<dbReference type="Proteomes" id="UP000736672">
    <property type="component" value="Unassembled WGS sequence"/>
</dbReference>
<evidence type="ECO:0000259" key="2">
    <source>
        <dbReference type="Pfam" id="PF20248"/>
    </source>
</evidence>
<feature type="domain" description="DUF6603" evidence="2">
    <location>
        <begin position="2774"/>
        <end position="3270"/>
    </location>
</feature>
<feature type="compositionally biased region" description="Basic and acidic residues" evidence="1">
    <location>
        <begin position="2744"/>
        <end position="2757"/>
    </location>
</feature>
<dbReference type="InterPro" id="IPR036866">
    <property type="entry name" value="RibonucZ/Hydroxyglut_hydro"/>
</dbReference>
<accession>A0A9P9L0F5</accession>
<name>A0A9P9L0F5_FUSSL</name>
<organism evidence="3 4">
    <name type="scientific">Fusarium solani</name>
    <name type="common">Filamentous fungus</name>
    <dbReference type="NCBI Taxonomy" id="169388"/>
    <lineage>
        <taxon>Eukaryota</taxon>
        <taxon>Fungi</taxon>
        <taxon>Dikarya</taxon>
        <taxon>Ascomycota</taxon>
        <taxon>Pezizomycotina</taxon>
        <taxon>Sordariomycetes</taxon>
        <taxon>Hypocreomycetidae</taxon>
        <taxon>Hypocreales</taxon>
        <taxon>Nectriaceae</taxon>
        <taxon>Fusarium</taxon>
        <taxon>Fusarium solani species complex</taxon>
    </lineage>
</organism>
<dbReference type="Pfam" id="PF20248">
    <property type="entry name" value="DUF6603"/>
    <property type="match status" value="1"/>
</dbReference>
<dbReference type="EMBL" id="JAGTJS010000004">
    <property type="protein sequence ID" value="KAH7271700.1"/>
    <property type="molecule type" value="Genomic_DNA"/>
</dbReference>
<evidence type="ECO:0000313" key="3">
    <source>
        <dbReference type="EMBL" id="KAH7271700.1"/>
    </source>
</evidence>
<dbReference type="PANTHER" id="PTHR30619:SF1">
    <property type="entry name" value="RECOMBINATION PROTEIN 2"/>
    <property type="match status" value="1"/>
</dbReference>
<dbReference type="InterPro" id="IPR052159">
    <property type="entry name" value="Competence_DNA_uptake"/>
</dbReference>
<protein>
    <recommendedName>
        <fullName evidence="2">DUF6603 domain-containing protein</fullName>
    </recommendedName>
</protein>
<dbReference type="OrthoDB" id="5352492at2759"/>